<keyword evidence="2" id="KW-1185">Reference proteome</keyword>
<gene>
    <name evidence="1" type="ORF">ABIA52_000069</name>
</gene>
<proteinExistence type="predicted"/>
<comment type="caution">
    <text evidence="1">The sequence shown here is derived from an EMBL/GenBank/DDBJ whole genome shotgun (WGS) entry which is preliminary data.</text>
</comment>
<sequence>MDTDTSRRRTVEVSLSDLIELSKAWEDFQATIKNNPATDPVEYLQKTGSILRSVERLLTSSESQMKLENG</sequence>
<accession>A0ABW8N2G5</accession>
<reference evidence="1 2" key="1">
    <citation type="submission" date="2024-10" db="EMBL/GenBank/DDBJ databases">
        <title>Novel secondary metabolite-producing bacteria for plant disease control.</title>
        <authorList>
            <person name="Chevrette M."/>
        </authorList>
    </citation>
    <scope>NUCLEOTIDE SEQUENCE [LARGE SCALE GENOMIC DNA]</scope>
    <source>
        <strain evidence="1 2">J30 TE3557</strain>
    </source>
</reference>
<organism evidence="1 2">
    <name type="scientific">Paenarthrobacter histidinolovorans</name>
    <dbReference type="NCBI Taxonomy" id="43664"/>
    <lineage>
        <taxon>Bacteria</taxon>
        <taxon>Bacillati</taxon>
        <taxon>Actinomycetota</taxon>
        <taxon>Actinomycetes</taxon>
        <taxon>Micrococcales</taxon>
        <taxon>Micrococcaceae</taxon>
        <taxon>Paenarthrobacter</taxon>
    </lineage>
</organism>
<protein>
    <submittedName>
        <fullName evidence="1">Uncharacterized protein</fullName>
    </submittedName>
</protein>
<evidence type="ECO:0000313" key="1">
    <source>
        <dbReference type="EMBL" id="MFK4637180.1"/>
    </source>
</evidence>
<evidence type="ECO:0000313" key="2">
    <source>
        <dbReference type="Proteomes" id="UP001620520"/>
    </source>
</evidence>
<name>A0ABW8N2G5_9MICC</name>
<dbReference type="Proteomes" id="UP001620520">
    <property type="component" value="Unassembled WGS sequence"/>
</dbReference>
<dbReference type="RefSeq" id="WP_404593165.1">
    <property type="nucleotide sequence ID" value="NZ_JBIYEW010000002.1"/>
</dbReference>
<dbReference type="EMBL" id="JBIYEW010000002">
    <property type="protein sequence ID" value="MFK4637180.1"/>
    <property type="molecule type" value="Genomic_DNA"/>
</dbReference>